<dbReference type="AlphaFoldDB" id="A0A964BSS7"/>
<name>A0A964BSS7_9CYAN</name>
<dbReference type="EMBL" id="JADWDC010000044">
    <property type="protein sequence ID" value="MCC0178494.1"/>
    <property type="molecule type" value="Genomic_DNA"/>
</dbReference>
<keyword evidence="2" id="KW-1185">Reference proteome</keyword>
<evidence type="ECO:0000313" key="1">
    <source>
        <dbReference type="EMBL" id="MCC0178494.1"/>
    </source>
</evidence>
<organism evidence="1 2">
    <name type="scientific">Waterburya agarophytonicola KI4</name>
    <dbReference type="NCBI Taxonomy" id="2874699"/>
    <lineage>
        <taxon>Bacteria</taxon>
        <taxon>Bacillati</taxon>
        <taxon>Cyanobacteriota</taxon>
        <taxon>Cyanophyceae</taxon>
        <taxon>Pleurocapsales</taxon>
        <taxon>Hyellaceae</taxon>
        <taxon>Waterburya</taxon>
        <taxon>Waterburya agarophytonicola</taxon>
    </lineage>
</organism>
<protein>
    <submittedName>
        <fullName evidence="1">Uncharacterized protein</fullName>
    </submittedName>
</protein>
<evidence type="ECO:0000313" key="2">
    <source>
        <dbReference type="Proteomes" id="UP000729733"/>
    </source>
</evidence>
<reference evidence="1" key="1">
    <citation type="journal article" date="2021" name="Antonie Van Leeuwenhoek">
        <title>Draft genome and description of Waterburya agarophytonicola gen. nov. sp. nov. (Pleurocapsales, Cyanobacteria): a seaweed symbiont.</title>
        <authorList>
            <person name="Bonthond G."/>
            <person name="Shalygin S."/>
            <person name="Bayer T."/>
            <person name="Weinberger F."/>
        </authorList>
    </citation>
    <scope>NUCLEOTIDE SEQUENCE</scope>
    <source>
        <strain evidence="1">KI4</strain>
    </source>
</reference>
<gene>
    <name evidence="1" type="ORF">I4641_16070</name>
</gene>
<comment type="caution">
    <text evidence="1">The sequence shown here is derived from an EMBL/GenBank/DDBJ whole genome shotgun (WGS) entry which is preliminary data.</text>
</comment>
<sequence length="71" mass="8102">MNWELVSVGRPKLERDTLRVRVDPHTPNKLKKMALELGFQWGNNGNTGKFLDAIALLSVENVKKLLENKDD</sequence>
<proteinExistence type="predicted"/>
<dbReference type="RefSeq" id="WP_229641589.1">
    <property type="nucleotide sequence ID" value="NZ_JADWDC010000044.1"/>
</dbReference>
<dbReference type="Proteomes" id="UP000729733">
    <property type="component" value="Unassembled WGS sequence"/>
</dbReference>
<accession>A0A964BSS7</accession>